<protein>
    <submittedName>
        <fullName evidence="2">Uncharacterized protein</fullName>
    </submittedName>
</protein>
<proteinExistence type="predicted"/>
<dbReference type="Proteomes" id="UP001203297">
    <property type="component" value="Unassembled WGS sequence"/>
</dbReference>
<evidence type="ECO:0000256" key="1">
    <source>
        <dbReference type="SAM" id="MobiDB-lite"/>
    </source>
</evidence>
<evidence type="ECO:0000313" key="3">
    <source>
        <dbReference type="Proteomes" id="UP001203297"/>
    </source>
</evidence>
<gene>
    <name evidence="2" type="ORF">B0F90DRAFT_1400542</name>
</gene>
<organism evidence="2 3">
    <name type="scientific">Multifurca ochricompacta</name>
    <dbReference type="NCBI Taxonomy" id="376703"/>
    <lineage>
        <taxon>Eukaryota</taxon>
        <taxon>Fungi</taxon>
        <taxon>Dikarya</taxon>
        <taxon>Basidiomycota</taxon>
        <taxon>Agaricomycotina</taxon>
        <taxon>Agaricomycetes</taxon>
        <taxon>Russulales</taxon>
        <taxon>Russulaceae</taxon>
        <taxon>Multifurca</taxon>
    </lineage>
</organism>
<reference evidence="2" key="1">
    <citation type="journal article" date="2022" name="New Phytol.">
        <title>Evolutionary transition to the ectomycorrhizal habit in the genomes of a hyperdiverse lineage of mushroom-forming fungi.</title>
        <authorList>
            <person name="Looney B."/>
            <person name="Miyauchi S."/>
            <person name="Morin E."/>
            <person name="Drula E."/>
            <person name="Courty P.E."/>
            <person name="Kohler A."/>
            <person name="Kuo A."/>
            <person name="LaButti K."/>
            <person name="Pangilinan J."/>
            <person name="Lipzen A."/>
            <person name="Riley R."/>
            <person name="Andreopoulos W."/>
            <person name="He G."/>
            <person name="Johnson J."/>
            <person name="Nolan M."/>
            <person name="Tritt A."/>
            <person name="Barry K.W."/>
            <person name="Grigoriev I.V."/>
            <person name="Nagy L.G."/>
            <person name="Hibbett D."/>
            <person name="Henrissat B."/>
            <person name="Matheny P.B."/>
            <person name="Labbe J."/>
            <person name="Martin F.M."/>
        </authorList>
    </citation>
    <scope>NUCLEOTIDE SEQUENCE</scope>
    <source>
        <strain evidence="2">BPL690</strain>
    </source>
</reference>
<dbReference type="AlphaFoldDB" id="A0AAD4QIW8"/>
<evidence type="ECO:0000313" key="2">
    <source>
        <dbReference type="EMBL" id="KAI0293492.1"/>
    </source>
</evidence>
<comment type="caution">
    <text evidence="2">The sequence shown here is derived from an EMBL/GenBank/DDBJ whole genome shotgun (WGS) entry which is preliminary data.</text>
</comment>
<feature type="region of interest" description="Disordered" evidence="1">
    <location>
        <begin position="57"/>
        <end position="80"/>
    </location>
</feature>
<accession>A0AAD4QIW8</accession>
<sequence>MNSPWSLAFPRMMQREVCPPPPFFHSFIHSSIHSLPPSPCRLLFHIESYHDDVISPVERRNKTIRKPQTSKNKRQTTDESPIRTCTTGCVSERHFITCVCVCVLVKHAKSSPVGPREVSKGQEVSVCESRRGESVCLTRSWVRSKRADFPKNCGLFPVVEGSWR</sequence>
<dbReference type="EMBL" id="WTXG01000095">
    <property type="protein sequence ID" value="KAI0293492.1"/>
    <property type="molecule type" value="Genomic_DNA"/>
</dbReference>
<keyword evidence="3" id="KW-1185">Reference proteome</keyword>
<name>A0AAD4QIW8_9AGAM</name>